<organism evidence="3">
    <name type="scientific">Melampsora larici-populina (strain 98AG31 / pathotype 3-4-7)</name>
    <name type="common">Poplar leaf rust fungus</name>
    <dbReference type="NCBI Taxonomy" id="747676"/>
    <lineage>
        <taxon>Eukaryota</taxon>
        <taxon>Fungi</taxon>
        <taxon>Dikarya</taxon>
        <taxon>Basidiomycota</taxon>
        <taxon>Pucciniomycotina</taxon>
        <taxon>Pucciniomycetes</taxon>
        <taxon>Pucciniales</taxon>
        <taxon>Melampsoraceae</taxon>
        <taxon>Melampsora</taxon>
    </lineage>
</organism>
<dbReference type="AlphaFoldDB" id="F4S370"/>
<keyword evidence="3" id="KW-1185">Reference proteome</keyword>
<feature type="region of interest" description="Disordered" evidence="1">
    <location>
        <begin position="290"/>
        <end position="315"/>
    </location>
</feature>
<dbReference type="VEuPathDB" id="FungiDB:MELLADRAFT_111436"/>
<dbReference type="Proteomes" id="UP000001072">
    <property type="component" value="Unassembled WGS sequence"/>
</dbReference>
<dbReference type="KEGG" id="mlr:MELLADRAFT_111436"/>
<reference evidence="3" key="1">
    <citation type="journal article" date="2011" name="Proc. Natl. Acad. Sci. U.S.A.">
        <title>Obligate biotrophy features unraveled by the genomic analysis of rust fungi.</title>
        <authorList>
            <person name="Duplessis S."/>
            <person name="Cuomo C.A."/>
            <person name="Lin Y.-C."/>
            <person name="Aerts A."/>
            <person name="Tisserant E."/>
            <person name="Veneault-Fourrey C."/>
            <person name="Joly D.L."/>
            <person name="Hacquard S."/>
            <person name="Amselem J."/>
            <person name="Cantarel B.L."/>
            <person name="Chiu R."/>
            <person name="Coutinho P.M."/>
            <person name="Feau N."/>
            <person name="Field M."/>
            <person name="Frey P."/>
            <person name="Gelhaye E."/>
            <person name="Goldberg J."/>
            <person name="Grabherr M.G."/>
            <person name="Kodira C.D."/>
            <person name="Kohler A."/>
            <person name="Kuees U."/>
            <person name="Lindquist E.A."/>
            <person name="Lucas S.M."/>
            <person name="Mago R."/>
            <person name="Mauceli E."/>
            <person name="Morin E."/>
            <person name="Murat C."/>
            <person name="Pangilinan J.L."/>
            <person name="Park R."/>
            <person name="Pearson M."/>
            <person name="Quesneville H."/>
            <person name="Rouhier N."/>
            <person name="Sakthikumar S."/>
            <person name="Salamov A.A."/>
            <person name="Schmutz J."/>
            <person name="Selles B."/>
            <person name="Shapiro H."/>
            <person name="Tanguay P."/>
            <person name="Tuskan G.A."/>
            <person name="Henrissat B."/>
            <person name="Van de Peer Y."/>
            <person name="Rouze P."/>
            <person name="Ellis J.G."/>
            <person name="Dodds P.N."/>
            <person name="Schein J.E."/>
            <person name="Zhong S."/>
            <person name="Hamelin R.C."/>
            <person name="Grigoriev I.V."/>
            <person name="Szabo L.J."/>
            <person name="Martin F."/>
        </authorList>
    </citation>
    <scope>NUCLEOTIDE SEQUENCE [LARGE SCALE GENOMIC DNA]</scope>
    <source>
        <strain evidence="3">98AG31 / pathotype 3-4-7</strain>
    </source>
</reference>
<protein>
    <submittedName>
        <fullName evidence="2">Uncharacterized protein</fullName>
    </submittedName>
</protein>
<evidence type="ECO:0000256" key="1">
    <source>
        <dbReference type="SAM" id="MobiDB-lite"/>
    </source>
</evidence>
<gene>
    <name evidence="2" type="ORF">MELLADRAFT_111436</name>
</gene>
<dbReference type="EMBL" id="GL883142">
    <property type="protein sequence ID" value="EGG00960.1"/>
    <property type="molecule type" value="Genomic_DNA"/>
</dbReference>
<dbReference type="GeneID" id="18924378"/>
<evidence type="ECO:0000313" key="2">
    <source>
        <dbReference type="EMBL" id="EGG00960.1"/>
    </source>
</evidence>
<dbReference type="RefSeq" id="XP_007415808.1">
    <property type="nucleotide sequence ID" value="XM_007415746.1"/>
</dbReference>
<sequence>MSSQSHQSHDLLYATLTPKFNSSTINQSIQSHQFYSKANLSTNFNHSTPSIICSSPISTQSSSYETLKELHARFIKARQSSRNSYPIRQKHLRKESSTHRFYERTKQNQEFRKIDGFDVTSEPHSSFNNERTRTMGFFDLSPQLTRFYLEGSQPEEKNFNHQASNSISSQHSDNIKKSSSINWQSCKTNLKTLERFGLNQSPIEFANISTFEVDQKPIRTTSEPLWFAMSPLSSELEWQEGQINSEEETDDRSDWSSLLDDDEIEEEVLSNTSLSPIDIPGTKRILPICSSPLSTSASDGSTQIDTLSGSDPNTF</sequence>
<name>F4S370_MELLP</name>
<accession>F4S370</accession>
<proteinExistence type="predicted"/>
<dbReference type="InParanoid" id="F4S370"/>
<dbReference type="OrthoDB" id="2505477at2759"/>
<feature type="compositionally biased region" description="Polar residues" evidence="1">
    <location>
        <begin position="291"/>
        <end position="315"/>
    </location>
</feature>
<dbReference type="HOGENOM" id="CLU_883019_0_0_1"/>
<evidence type="ECO:0000313" key="3">
    <source>
        <dbReference type="Proteomes" id="UP000001072"/>
    </source>
</evidence>